<dbReference type="GO" id="GO:0004519">
    <property type="term" value="F:endonuclease activity"/>
    <property type="evidence" value="ECO:0007669"/>
    <property type="project" value="InterPro"/>
</dbReference>
<dbReference type="Proteomes" id="UP000178820">
    <property type="component" value="Unassembled WGS sequence"/>
</dbReference>
<dbReference type="AlphaFoldDB" id="A0A1G2I2R5"/>
<gene>
    <name evidence="2" type="ORF">A3D44_02020</name>
</gene>
<dbReference type="InterPro" id="IPR027434">
    <property type="entry name" value="Homing_endonucl"/>
</dbReference>
<evidence type="ECO:0000313" key="3">
    <source>
        <dbReference type="Proteomes" id="UP000178820"/>
    </source>
</evidence>
<dbReference type="InterPro" id="IPR004042">
    <property type="entry name" value="Intein_endonuc_central"/>
</dbReference>
<sequence length="391" mass="46154">MRRNDISKKILEELYNQNLLSRKEIASLLNCNITTINKRMEKFGITPRKQKVAVRIASQKKIISIPKGILKKLYLEDKLSIIVIAKKLHYSRETIRREMIKQDIPLRTILESIKLGWQEKRIKRTVLVNLYYKNKLTQKQIAKKLNTHHVYVSKLMKDYGLKTRSADFYHTKYKKYDFSNDLHEKAYLIGFKLGDLYAKLLPSKKLIVISTTSTKIQQIHLFKKLFEKYGHVWVSKAREDNNRVFTVLLNRSFDFLLLKKDSMPDWVKKNKAHFLSFLAGYTDAEGAIFIAKSNVAGFTLASYDKNILWYIYKNLLEIGIPCNPPKIRVKKGHVKNDGTMYKQNHWYLYISKKKPLLKLLKMLKPLLKHSKRLRDLKKAEKNIIKRNNRII</sequence>
<protein>
    <recommendedName>
        <fullName evidence="1">DOD-type homing endonuclease domain-containing protein</fullName>
    </recommendedName>
</protein>
<proteinExistence type="predicted"/>
<evidence type="ECO:0000313" key="2">
    <source>
        <dbReference type="EMBL" id="OGZ68751.1"/>
    </source>
</evidence>
<reference evidence="2 3" key="1">
    <citation type="journal article" date="2016" name="Nat. Commun.">
        <title>Thousands of microbial genomes shed light on interconnected biogeochemical processes in an aquifer system.</title>
        <authorList>
            <person name="Anantharaman K."/>
            <person name="Brown C.T."/>
            <person name="Hug L.A."/>
            <person name="Sharon I."/>
            <person name="Castelle C.J."/>
            <person name="Probst A.J."/>
            <person name="Thomas B.C."/>
            <person name="Singh A."/>
            <person name="Wilkins M.J."/>
            <person name="Karaoz U."/>
            <person name="Brodie E.L."/>
            <person name="Williams K.H."/>
            <person name="Hubbard S.S."/>
            <person name="Banfield J.F."/>
        </authorList>
    </citation>
    <scope>NUCLEOTIDE SEQUENCE [LARGE SCALE GENOMIC DNA]</scope>
</reference>
<feature type="domain" description="DOD-type homing endonuclease" evidence="1">
    <location>
        <begin position="188"/>
        <end position="320"/>
    </location>
</feature>
<comment type="caution">
    <text evidence="2">The sequence shown here is derived from an EMBL/GenBank/DDBJ whole genome shotgun (WGS) entry which is preliminary data.</text>
</comment>
<dbReference type="PROSITE" id="PS50819">
    <property type="entry name" value="INTEIN_ENDONUCLEASE"/>
    <property type="match status" value="1"/>
</dbReference>
<dbReference type="EMBL" id="MHOT01000018">
    <property type="protein sequence ID" value="OGZ68751.1"/>
    <property type="molecule type" value="Genomic_DNA"/>
</dbReference>
<dbReference type="Gene3D" id="1.10.10.60">
    <property type="entry name" value="Homeodomain-like"/>
    <property type="match status" value="1"/>
</dbReference>
<dbReference type="Gene3D" id="3.10.28.10">
    <property type="entry name" value="Homing endonucleases"/>
    <property type="match status" value="1"/>
</dbReference>
<evidence type="ECO:0000259" key="1">
    <source>
        <dbReference type="PROSITE" id="PS50819"/>
    </source>
</evidence>
<dbReference type="SUPFAM" id="SSF55608">
    <property type="entry name" value="Homing endonucleases"/>
    <property type="match status" value="1"/>
</dbReference>
<name>A0A1G2I2R5_9BACT</name>
<organism evidence="2 3">
    <name type="scientific">Candidatus Staskawiczbacteria bacterium RIFCSPHIGHO2_02_FULL_42_22</name>
    <dbReference type="NCBI Taxonomy" id="1802207"/>
    <lineage>
        <taxon>Bacteria</taxon>
        <taxon>Candidatus Staskawicziibacteriota</taxon>
    </lineage>
</organism>
<accession>A0A1G2I2R5</accession>